<keyword evidence="7 13" id="KW-0479">Metal-binding</keyword>
<feature type="active site" description="Proton donor" evidence="14">
    <location>
        <position position="66"/>
    </location>
</feature>
<keyword evidence="11 13" id="KW-0560">Oxidoreductase</keyword>
<dbReference type="UniPathway" id="UPA00275">
    <property type="reaction ID" value="UER00401"/>
</dbReference>
<dbReference type="EC" id="1.1.1.193" evidence="13"/>
<feature type="domain" description="CMP/dCMP-type deaminase" evidence="17">
    <location>
        <begin position="15"/>
        <end position="136"/>
    </location>
</feature>
<evidence type="ECO:0000256" key="4">
    <source>
        <dbReference type="ARBA" id="ARBA00005259"/>
    </source>
</evidence>
<protein>
    <recommendedName>
        <fullName evidence="13">Riboflavin biosynthesis protein RibD</fullName>
    </recommendedName>
    <domain>
        <recommendedName>
            <fullName evidence="13">Diaminohydroxyphosphoribosylaminopyrimidine deaminase</fullName>
            <shortName evidence="13">DRAP deaminase</shortName>
            <ecNumber evidence="13">3.5.4.26</ecNumber>
        </recommendedName>
        <alternativeName>
            <fullName evidence="13">Riboflavin-specific deaminase</fullName>
        </alternativeName>
    </domain>
    <domain>
        <recommendedName>
            <fullName evidence="13">5-amino-6-(5-phosphoribosylamino)uracil reductase</fullName>
            <ecNumber evidence="13">1.1.1.193</ecNumber>
        </recommendedName>
        <alternativeName>
            <fullName evidence="13">HTP reductase</fullName>
        </alternativeName>
    </domain>
</protein>
<organism evidence="18">
    <name type="scientific">uncultured Desulfobacterium sp</name>
    <dbReference type="NCBI Taxonomy" id="201089"/>
    <lineage>
        <taxon>Bacteria</taxon>
        <taxon>Pseudomonadati</taxon>
        <taxon>Thermodesulfobacteriota</taxon>
        <taxon>Desulfobacteria</taxon>
        <taxon>Desulfobacterales</taxon>
        <taxon>Desulfobacteriaceae</taxon>
        <taxon>Desulfobacterium</taxon>
        <taxon>environmental samples</taxon>
    </lineage>
</organism>
<dbReference type="SUPFAM" id="SSF53597">
    <property type="entry name" value="Dihydrofolate reductase-like"/>
    <property type="match status" value="1"/>
</dbReference>
<comment type="function">
    <text evidence="1 13">Converts 2,5-diamino-6-(ribosylamino)-4(3h)-pyrimidinone 5'-phosphate into 5-amino-6-(ribosylamino)-2,4(1h,3h)-pyrimidinedione 5'-phosphate.</text>
</comment>
<feature type="binding site" evidence="15">
    <location>
        <position position="184"/>
    </location>
    <ligand>
        <name>NADP(+)</name>
        <dbReference type="ChEBI" id="CHEBI:58349"/>
    </ligand>
</feature>
<feature type="binding site" evidence="15">
    <location>
        <position position="182"/>
    </location>
    <ligand>
        <name>substrate</name>
    </ligand>
</feature>
<evidence type="ECO:0000256" key="6">
    <source>
        <dbReference type="ARBA" id="ARBA00022619"/>
    </source>
</evidence>
<name>E1YG45_9BACT</name>
<evidence type="ECO:0000256" key="1">
    <source>
        <dbReference type="ARBA" id="ARBA00002151"/>
    </source>
</evidence>
<dbReference type="PIRSF" id="PIRSF006769">
    <property type="entry name" value="RibD"/>
    <property type="match status" value="1"/>
</dbReference>
<keyword evidence="10 13" id="KW-0521">NADP</keyword>
<comment type="cofactor">
    <cofactor evidence="13 16">
        <name>Zn(2+)</name>
        <dbReference type="ChEBI" id="CHEBI:29105"/>
    </cofactor>
    <text evidence="13 16">Binds 1 zinc ion.</text>
</comment>
<reference evidence="18" key="1">
    <citation type="journal article" date="2011" name="Environ. Microbiol.">
        <title>Genomic insights into the metabolic potential of the polycyclic aromatic hydrocarbon degrading sulfate-reducing Deltaproteobacterium N47.</title>
        <authorList>
            <person name="Bergmann F."/>
            <person name="Selesi D."/>
            <person name="Weinmaier T."/>
            <person name="Tischler P."/>
            <person name="Rattei T."/>
            <person name="Meckenstock R.U."/>
        </authorList>
    </citation>
    <scope>NUCLEOTIDE SEQUENCE</scope>
</reference>
<dbReference type="PANTHER" id="PTHR38011:SF7">
    <property type="entry name" value="2,5-DIAMINO-6-RIBOSYLAMINO-4(3H)-PYRIMIDINONE 5'-PHOSPHATE REDUCTASE"/>
    <property type="match status" value="1"/>
</dbReference>
<dbReference type="InterPro" id="IPR024072">
    <property type="entry name" value="DHFR-like_dom_sf"/>
</dbReference>
<evidence type="ECO:0000256" key="5">
    <source>
        <dbReference type="ARBA" id="ARBA00007417"/>
    </source>
</evidence>
<dbReference type="AlphaFoldDB" id="E1YG45"/>
<proteinExistence type="inferred from homology"/>
<dbReference type="FunFam" id="3.40.140.10:FF:000025">
    <property type="entry name" value="Riboflavin biosynthesis protein RibD"/>
    <property type="match status" value="1"/>
</dbReference>
<sequence>MGIKETAEQTIEFYMDDLFYMKMAIDLAEKGRGFTSPNPMVGAVVVKDGKVAGKGYHEAYGKAHAEVNAIDDAKKDSFGATLYVTLEPCNHFGKTPPCTKKIIESGIKRVVAAIRDPNPDVKGNGSEYLKNNGIDVIFGVCGKEAEKQNEIFIKYTKTKRPFVMVKCASTLDGNIATKTGDSKWVTGEESRQFVHRLRHYSDAIMVGIDTVKRDNPELTTRIDGMNGLSPVRVILDSRLSISEDALVLNKNSDSDTIMVMSNHAPDKAVLQKKNRLEEKGIKIIESPAENNLINLDILMDTLGLMGITSLLIEGGSRVIASAFSQKIVDKIFFFYAPKILGGDGVSICRGPGPALMRDCLPVKEVGIQKFGDDILIEGYI</sequence>
<gene>
    <name evidence="18" type="ORF">N47_J05200</name>
</gene>
<evidence type="ECO:0000256" key="12">
    <source>
        <dbReference type="ARBA" id="ARBA00023268"/>
    </source>
</evidence>
<feature type="binding site" evidence="15">
    <location>
        <position position="198"/>
    </location>
    <ligand>
        <name>substrate</name>
    </ligand>
</feature>
<dbReference type="InterPro" id="IPR016193">
    <property type="entry name" value="Cytidine_deaminase-like"/>
</dbReference>
<evidence type="ECO:0000256" key="15">
    <source>
        <dbReference type="PIRSR" id="PIRSR006769-2"/>
    </source>
</evidence>
<feature type="binding site" evidence="16">
    <location>
        <position position="64"/>
    </location>
    <ligand>
        <name>Zn(2+)</name>
        <dbReference type="ChEBI" id="CHEBI:29105"/>
        <note>catalytic</note>
    </ligand>
</feature>
<evidence type="ECO:0000256" key="10">
    <source>
        <dbReference type="ARBA" id="ARBA00022857"/>
    </source>
</evidence>
<dbReference type="GO" id="GO:0008270">
    <property type="term" value="F:zinc ion binding"/>
    <property type="evidence" value="ECO:0007669"/>
    <property type="project" value="InterPro"/>
</dbReference>
<comment type="catalytic activity">
    <reaction evidence="13">
        <text>5-amino-6-(5-phospho-D-ribitylamino)uracil + NADP(+) = 5-amino-6-(5-phospho-D-ribosylamino)uracil + NADPH + H(+)</text>
        <dbReference type="Rhea" id="RHEA:17845"/>
        <dbReference type="ChEBI" id="CHEBI:15378"/>
        <dbReference type="ChEBI" id="CHEBI:57783"/>
        <dbReference type="ChEBI" id="CHEBI:58349"/>
        <dbReference type="ChEBI" id="CHEBI:58421"/>
        <dbReference type="ChEBI" id="CHEBI:58453"/>
        <dbReference type="EC" id="1.1.1.193"/>
    </reaction>
</comment>
<comment type="similarity">
    <text evidence="5 13">In the C-terminal section; belongs to the HTP reductase family.</text>
</comment>
<dbReference type="PROSITE" id="PS51747">
    <property type="entry name" value="CYT_DCMP_DEAMINASES_2"/>
    <property type="match status" value="1"/>
</dbReference>
<dbReference type="Gene3D" id="3.40.140.10">
    <property type="entry name" value="Cytidine Deaminase, domain 2"/>
    <property type="match status" value="1"/>
</dbReference>
<dbReference type="Gene3D" id="3.40.430.10">
    <property type="entry name" value="Dihydrofolate Reductase, subunit A"/>
    <property type="match status" value="1"/>
</dbReference>
<evidence type="ECO:0000256" key="8">
    <source>
        <dbReference type="ARBA" id="ARBA00022801"/>
    </source>
</evidence>
<dbReference type="PROSITE" id="PS00903">
    <property type="entry name" value="CYT_DCMP_DEAMINASES_1"/>
    <property type="match status" value="1"/>
</dbReference>
<comment type="catalytic activity">
    <reaction evidence="13">
        <text>2,5-diamino-6-hydroxy-4-(5-phosphoribosylamino)-pyrimidine + H2O + H(+) = 5-amino-6-(5-phospho-D-ribosylamino)uracil + NH4(+)</text>
        <dbReference type="Rhea" id="RHEA:21868"/>
        <dbReference type="ChEBI" id="CHEBI:15377"/>
        <dbReference type="ChEBI" id="CHEBI:15378"/>
        <dbReference type="ChEBI" id="CHEBI:28938"/>
        <dbReference type="ChEBI" id="CHEBI:58453"/>
        <dbReference type="ChEBI" id="CHEBI:58614"/>
        <dbReference type="EC" id="3.5.4.26"/>
    </reaction>
</comment>
<dbReference type="GO" id="GO:0008835">
    <property type="term" value="F:diaminohydroxyphosphoribosylaminopyrimidine deaminase activity"/>
    <property type="evidence" value="ECO:0007669"/>
    <property type="project" value="UniProtKB-EC"/>
</dbReference>
<comment type="similarity">
    <text evidence="4 13">In the N-terminal section; belongs to the cytidine and deoxycytidylate deaminase family.</text>
</comment>
<evidence type="ECO:0000256" key="3">
    <source>
        <dbReference type="ARBA" id="ARBA00004910"/>
    </source>
</evidence>
<keyword evidence="8 13" id="KW-0378">Hydrolase</keyword>
<feature type="binding site" evidence="15">
    <location>
        <position position="313"/>
    </location>
    <ligand>
        <name>substrate</name>
    </ligand>
</feature>
<dbReference type="CDD" id="cd01284">
    <property type="entry name" value="Riboflavin_deaminase-reductase"/>
    <property type="match status" value="1"/>
</dbReference>
<keyword evidence="9 13" id="KW-0862">Zinc</keyword>
<dbReference type="SUPFAM" id="SSF53927">
    <property type="entry name" value="Cytidine deaminase-like"/>
    <property type="match status" value="1"/>
</dbReference>
<evidence type="ECO:0000256" key="2">
    <source>
        <dbReference type="ARBA" id="ARBA00004882"/>
    </source>
</evidence>
<feature type="binding site" evidence="15">
    <location>
        <position position="210"/>
    </location>
    <ligand>
        <name>NADP(+)</name>
        <dbReference type="ChEBI" id="CHEBI:58349"/>
    </ligand>
</feature>
<feature type="binding site" evidence="15">
    <location>
        <position position="214"/>
    </location>
    <ligand>
        <name>NADP(+)</name>
        <dbReference type="ChEBI" id="CHEBI:58349"/>
    </ligand>
</feature>
<dbReference type="GO" id="GO:0008703">
    <property type="term" value="F:5-amino-6-(5-phosphoribosylamino)uracil reductase activity"/>
    <property type="evidence" value="ECO:0007669"/>
    <property type="project" value="UniProtKB-EC"/>
</dbReference>
<feature type="binding site" evidence="16">
    <location>
        <position position="89"/>
    </location>
    <ligand>
        <name>Zn(2+)</name>
        <dbReference type="ChEBI" id="CHEBI:29105"/>
        <note>catalytic</note>
    </ligand>
</feature>
<dbReference type="EC" id="3.5.4.26" evidence="13"/>
<evidence type="ECO:0000313" key="18">
    <source>
        <dbReference type="EMBL" id="CBX29539.1"/>
    </source>
</evidence>
<dbReference type="InterPro" id="IPR002734">
    <property type="entry name" value="RibDG_C"/>
</dbReference>
<dbReference type="InterPro" id="IPR016192">
    <property type="entry name" value="APOBEC/CMP_deaminase_Zn-bd"/>
</dbReference>
<feature type="binding site" evidence="16">
    <location>
        <position position="98"/>
    </location>
    <ligand>
        <name>Zn(2+)</name>
        <dbReference type="ChEBI" id="CHEBI:29105"/>
        <note>catalytic</note>
    </ligand>
</feature>
<feature type="binding site" evidence="15">
    <location>
        <position position="218"/>
    </location>
    <ligand>
        <name>substrate</name>
    </ligand>
</feature>
<keyword evidence="6 13" id="KW-0686">Riboflavin biosynthesis</keyword>
<evidence type="ECO:0000256" key="13">
    <source>
        <dbReference type="PIRNR" id="PIRNR006769"/>
    </source>
</evidence>
<dbReference type="PANTHER" id="PTHR38011">
    <property type="entry name" value="DIHYDROFOLATE REDUCTASE FAMILY PROTEIN (AFU_ORTHOLOGUE AFUA_8G06820)"/>
    <property type="match status" value="1"/>
</dbReference>
<keyword evidence="12" id="KW-0511">Multifunctional enzyme</keyword>
<dbReference type="NCBIfam" id="TIGR00326">
    <property type="entry name" value="eubact_ribD"/>
    <property type="match status" value="1"/>
</dbReference>
<dbReference type="InterPro" id="IPR011549">
    <property type="entry name" value="RibD_C"/>
</dbReference>
<dbReference type="GO" id="GO:0009231">
    <property type="term" value="P:riboflavin biosynthetic process"/>
    <property type="evidence" value="ECO:0007669"/>
    <property type="project" value="UniProtKB-UniPathway"/>
</dbReference>
<dbReference type="InterPro" id="IPR002125">
    <property type="entry name" value="CMP_dCMP_dom"/>
</dbReference>
<feature type="binding site" evidence="15">
    <location>
        <position position="237"/>
    </location>
    <ligand>
        <name>NADP(+)</name>
        <dbReference type="ChEBI" id="CHEBI:58349"/>
    </ligand>
</feature>
<dbReference type="Pfam" id="PF01872">
    <property type="entry name" value="RibD_C"/>
    <property type="match status" value="1"/>
</dbReference>
<dbReference type="EMBL" id="FR695872">
    <property type="protein sequence ID" value="CBX29539.1"/>
    <property type="molecule type" value="Genomic_DNA"/>
</dbReference>
<feature type="binding site" evidence="15">
    <location>
        <position position="221"/>
    </location>
    <ligand>
        <name>NADP(+)</name>
        <dbReference type="ChEBI" id="CHEBI:58349"/>
    </ligand>
</feature>
<dbReference type="InterPro" id="IPR004794">
    <property type="entry name" value="Eubact_RibD"/>
</dbReference>
<dbReference type="InterPro" id="IPR050765">
    <property type="entry name" value="Riboflavin_Biosynth_HTPR"/>
</dbReference>
<comment type="pathway">
    <text evidence="2 13">Cofactor biosynthesis; riboflavin biosynthesis; 5-amino-6-(D-ribitylamino)uracil from GTP: step 2/4.</text>
</comment>
<evidence type="ECO:0000256" key="11">
    <source>
        <dbReference type="ARBA" id="ARBA00023002"/>
    </source>
</evidence>
<feature type="binding site" evidence="15">
    <location>
        <position position="168"/>
    </location>
    <ligand>
        <name>NADP(+)</name>
        <dbReference type="ChEBI" id="CHEBI:58349"/>
    </ligand>
</feature>
<evidence type="ECO:0000256" key="7">
    <source>
        <dbReference type="ARBA" id="ARBA00022723"/>
    </source>
</evidence>
<evidence type="ECO:0000256" key="14">
    <source>
        <dbReference type="PIRSR" id="PIRSR006769-1"/>
    </source>
</evidence>
<comment type="pathway">
    <text evidence="3 13">Cofactor biosynthesis; riboflavin biosynthesis; 5-amino-6-(D-ribitylamino)uracil from GTP: step 3/4.</text>
</comment>
<accession>E1YG45</accession>
<dbReference type="NCBIfam" id="TIGR00227">
    <property type="entry name" value="ribD_Cterm"/>
    <property type="match status" value="1"/>
</dbReference>
<evidence type="ECO:0000259" key="17">
    <source>
        <dbReference type="PROSITE" id="PS51747"/>
    </source>
</evidence>
<evidence type="ECO:0000256" key="9">
    <source>
        <dbReference type="ARBA" id="ARBA00022833"/>
    </source>
</evidence>
<feature type="binding site" evidence="15">
    <location>
        <begin position="315"/>
        <end position="321"/>
    </location>
    <ligand>
        <name>NADP(+)</name>
        <dbReference type="ChEBI" id="CHEBI:58349"/>
    </ligand>
</feature>
<evidence type="ECO:0000256" key="16">
    <source>
        <dbReference type="PIRSR" id="PIRSR006769-3"/>
    </source>
</evidence>
<dbReference type="GO" id="GO:0050661">
    <property type="term" value="F:NADP binding"/>
    <property type="evidence" value="ECO:0007669"/>
    <property type="project" value="InterPro"/>
</dbReference>
<dbReference type="Pfam" id="PF00383">
    <property type="entry name" value="dCMP_cyt_deam_1"/>
    <property type="match status" value="1"/>
</dbReference>